<evidence type="ECO:0000313" key="2">
    <source>
        <dbReference type="Proteomes" id="UP001498476"/>
    </source>
</evidence>
<name>A0ABR1GGK9_9HYPO</name>
<keyword evidence="2" id="KW-1185">Reference proteome</keyword>
<proteinExistence type="predicted"/>
<comment type="caution">
    <text evidence="1">The sequence shown here is derived from an EMBL/GenBank/DDBJ whole genome shotgun (WGS) entry which is preliminary data.</text>
</comment>
<evidence type="ECO:0000313" key="1">
    <source>
        <dbReference type="EMBL" id="KAK7393857.1"/>
    </source>
</evidence>
<organism evidence="1 2">
    <name type="scientific">Neonectria punicea</name>
    <dbReference type="NCBI Taxonomy" id="979145"/>
    <lineage>
        <taxon>Eukaryota</taxon>
        <taxon>Fungi</taxon>
        <taxon>Dikarya</taxon>
        <taxon>Ascomycota</taxon>
        <taxon>Pezizomycotina</taxon>
        <taxon>Sordariomycetes</taxon>
        <taxon>Hypocreomycetidae</taxon>
        <taxon>Hypocreales</taxon>
        <taxon>Nectriaceae</taxon>
        <taxon>Neonectria</taxon>
    </lineage>
</organism>
<reference evidence="1 2" key="1">
    <citation type="journal article" date="2025" name="Microbiol. Resour. Announc.">
        <title>Draft genome sequences for Neonectria magnoliae and Neonectria punicea, canker pathogens of Liriodendron tulipifera and Acer saccharum in West Virginia.</title>
        <authorList>
            <person name="Petronek H.M."/>
            <person name="Kasson M.T."/>
            <person name="Metheny A.M."/>
            <person name="Stauder C.M."/>
            <person name="Lovett B."/>
            <person name="Lynch S.C."/>
            <person name="Garnas J.R."/>
            <person name="Kasson L.R."/>
            <person name="Stajich J.E."/>
        </authorList>
    </citation>
    <scope>NUCLEOTIDE SEQUENCE [LARGE SCALE GENOMIC DNA]</scope>
    <source>
        <strain evidence="1 2">NRRL 64653</strain>
    </source>
</reference>
<sequence length="87" mass="9931">PIPEPPYPSTPEANMDRKAIISPSPRAWFEKVEDTERKDTRVQPWKKIYGTSVDCVFDDIQEIVHVENQGPGGQTIQFRDYDVQANG</sequence>
<feature type="non-terminal residue" evidence="1">
    <location>
        <position position="1"/>
    </location>
</feature>
<dbReference type="Proteomes" id="UP001498476">
    <property type="component" value="Unassembled WGS sequence"/>
</dbReference>
<gene>
    <name evidence="1" type="ORF">QQX98_013361</name>
</gene>
<dbReference type="EMBL" id="JAZAVJ010000810">
    <property type="protein sequence ID" value="KAK7393857.1"/>
    <property type="molecule type" value="Genomic_DNA"/>
</dbReference>
<protein>
    <submittedName>
        <fullName evidence="1">Uncharacterized protein</fullName>
    </submittedName>
</protein>
<accession>A0ABR1GGK9</accession>